<dbReference type="Pfam" id="PF00550">
    <property type="entry name" value="PP-binding"/>
    <property type="match status" value="2"/>
</dbReference>
<dbReference type="Gene3D" id="3.40.50.980">
    <property type="match status" value="4"/>
</dbReference>
<evidence type="ECO:0000256" key="2">
    <source>
        <dbReference type="ARBA" id="ARBA00022450"/>
    </source>
</evidence>
<dbReference type="InterPro" id="IPR045851">
    <property type="entry name" value="AMP-bd_C_sf"/>
</dbReference>
<dbReference type="SUPFAM" id="SSF53474">
    <property type="entry name" value="alpha/beta-Hydrolases"/>
    <property type="match status" value="1"/>
</dbReference>
<dbReference type="PROSITE" id="PS50075">
    <property type="entry name" value="CARRIER"/>
    <property type="match status" value="2"/>
</dbReference>
<evidence type="ECO:0000256" key="1">
    <source>
        <dbReference type="ARBA" id="ARBA00001957"/>
    </source>
</evidence>
<dbReference type="InterPro" id="IPR036736">
    <property type="entry name" value="ACP-like_sf"/>
</dbReference>
<dbReference type="InterPro" id="IPR029058">
    <property type="entry name" value="AB_hydrolase_fold"/>
</dbReference>
<dbReference type="PANTHER" id="PTHR45527">
    <property type="entry name" value="NONRIBOSOMAL PEPTIDE SYNTHETASE"/>
    <property type="match status" value="1"/>
</dbReference>
<dbReference type="Gene3D" id="3.30.559.30">
    <property type="entry name" value="Nonribosomal peptide synthetase, condensation domain"/>
    <property type="match status" value="3"/>
</dbReference>
<sequence>MATPSPSTLELPTPGPEASHVLPLVGAQPGIWYAHHLEGERASSYNVARSTAIEGKLDAAALTEAVALGLAAVDTLGFAFGEVEGAPAQWPAHSGREPLELVDLRGQGTAVAEQLMAADLATPVSLEGGGPLYRHVLMQMGDTQWLWYQRYHHILLDGYSFTAITRHILEHYRALVQGRTAPPSTFTPTRDVGGAEASYRRSEHEEADAMFWRDYCRELPPGTSLAVPESRTEAITGASGSRCAEARLNARLGEGIAALARENKVSWADVVSAGVGSYVARMAGSTDVVLGVPFMGRMGTAALNAAAPVVAVMPLHLQFTPSAGLGRAAAATASALARIRPHSRYGAEQLQRDLGMVGGGTALYGTVLNLKIFEYPFELPGATLRTNHLSAGPVDDLEVSVYRNGGEIVLELEAASGLYTQLEVELHARRLAHWLEELVETGQPLADAVLPLPEELGRIQGDWGRGPRLAPGAGTITGLLDAHAAAHPHETALSDAGGSLTFAGLSARTNALARALISRGVGPGTVVAIALPRSMDTVVAISAALAAGAAYLPLDLDYPGERLAYMLQDAAPQILLTASTVQPGIAFDGSTLTLDTPDIARELAGQATAPVTQQDRLRPLHPADLAYIIYTSGSTGRPKGVMTTHEGLANLLAVHGAGVFGETVDALAGRRVRAGHSASFSFDSSWEQLIWLFLGHRLHVLDDEQRRDPQAIVEVIRDQRIDAIDITPSLGTQLLDCGLLAPGEHHPALVLFGGEAAPPSLWQALRAAPETRSHNFYGPTEYTVDTLGAGVADSPHPVVGRPIGNTRVHVLDSRLCPVPPGAVGELYISGPGLARGYLGRPSLTASRFVADPLMPGARMYRTGDLVRWQLDGQLDYLSRADDQVKIRGHRVELGEVEDALGALPGVAAAVVIAEQLGQTSRLVGYYVPGHDAAPVDAAALRSGLAATVPDYMVPAVLVPLPVLPLTVNGKVDKAALPAPSTEPSEPGRAPANAREDLLCTAIAAVLGREAVGADDDFFVLGGDSISAMAVCGAARRAGWALRPRDIFARRTPAALAAALEPLHQDVRQDVAAEGDVPPLPIQCWLGSTAGLDAHYAQGVCVSVPQELTQEILRQALTALLRTHPALRAQLRNGMLHIPGRETIDASRTTMDLSGMPGTTASSAFHAAAQLLDPEGGAMVQAVLLDGVPVQPAEPGARLLVLAIHHLVVDGVSWRTLLPDLEQAVQALLAGRTPQLEPEQTSLRHWGSRLHAQKEARRAELPHWLDQLRGGPDPLGRGTMDPVLDTQATAGSSRILLSEEATTAILSALPTAFQATVEETLLAVTVLAAAHHFGVDALAMTRESHGRHSDTLDLERTVGWLTAEHPIHVALDGLDTAVLLAGGGDPAAVLRAVKQAVRATPGDGLGYGILRHLDAREQAGLVAASAQNPPALLVNYLGRFSSHGGHFTPVQAGGSFADTFAVSQDATMPLAHPLELNAFLDGTRLALCWSWASRLLNEADASAVTAGMEQAATALAEFAAAQPRKAAATLVPADVSGTVLDAAGLNRLQESHGPALAVLPLGPLQQGLLFHEQLGGDAGSYSSVTVMEFTGPVDTGRLRTALEHLVDTHPQLGASFNTTAGPVPVQYIGHPAFRRPVDFQESSVPAGGDGPAETLALERAEAARSFTVERGPLLTARLVRWADGSARLVLNAHHLLVDGWSTPLMVQSLLDCYNTGRPAAATTLAGYAAACAQRIPASADRDAWAAAFAGATPTLAEGTLVTAAEGGEPATICLDLDAAFTRRLAEAAQRHGATHNSIFALAHALLLGELTGRTDVVFGTTVSGREDQAVQDVVGLFTNTVPVRVQLDPAGTPAGHLAALQTHQSELREHATLGLGEIQALAGTGTLFDTLFVMENYPAQEASERPGPDALAVSGLRNRGYTHYPLTVLVLPAGQGYQVVLEHRLGEAAGAAILPRFQAALEKIIEAGQQPLAATTALLPDERTVLAEANYSNRDVPETTIRDLLAVGAAAFGPAAALQDGAQSLSHAELRGRVLELAGRLRTAGVRTGDIVAVSIPRSAHLSIALLAVIEAGAAYLPLDTGYPAERLAYMLADAAPAAVLTTAGRAGGFPPGMVSVLADEPAGNGPLAAQGPAGWRAQVAAELTPGHPAYIIYTSGSTGQPKGVVVPHSAIANRLLWMQHEYPIGAGDVVLQKTPSSFDVSVWEFFWPFLAGAAQLVAPPEAHKDPVELHALMSRGAVTTVHFVPSMLAAFLAAHGHSMKPLPALRHVFCSGEALPRELSAAAEQLLGVPVQNLYGPTEAAVDVSFHSGARAVPGQLGAGVPIGRPVWNTQLHVLDSMLRPVAPGVAGELYLGGVQLATGYLGRPALTAGRYIANPFGNGTRLYRSGDIVRRLPCGALEYLGRADDQLKIRGQRMELGEIEAVLAATHGVEAAVVAAKSSAAATGPAGADARILVAYLVPSNNDAGDPAAAAGQALPARGREACERALPAHMVPVHWILLDALPLTSNGKLDRRALPEPVITGGTGRELREGLEQTVAAAFTEVLGVPATNAGDDFFALGGHSLLAMALAARLSRLLDRQVAVGTVMAASTVEGLARRIAEKSDGMEALGEVLPIRTGSTLPLFCIHPASGFAWQYRALARHLDPAQTLVGLQSPRPGGPLATAATMAEAHERHYNTIRSVQPHGPYSLLGYSLGGTIAHAVAARLAAEGEAVAFLGLLDTYPPEGQDWGSGAEEEVAAEAEREQLEQGPGGTTAEQAAMARDIVENYRDSVRLLSRAATGRFPGRAQLFTATRTIPDGHDPARAWAGHIGNLDIEPIDCSHEDILAPETLSVLGPLLAALLAHGGGAGTQGKATP</sequence>
<feature type="domain" description="Carrier" evidence="5">
    <location>
        <begin position="2528"/>
        <end position="2603"/>
    </location>
</feature>
<dbReference type="InterPro" id="IPR009081">
    <property type="entry name" value="PP-bd_ACP"/>
</dbReference>
<dbReference type="CDD" id="cd05930">
    <property type="entry name" value="A_NRPS"/>
    <property type="match status" value="1"/>
</dbReference>
<dbReference type="SUPFAM" id="SSF56801">
    <property type="entry name" value="Acetyl-CoA synthetase-like"/>
    <property type="match status" value="2"/>
</dbReference>
<evidence type="ECO:0000313" key="6">
    <source>
        <dbReference type="EMBL" id="MBP2414756.1"/>
    </source>
</evidence>
<dbReference type="Gene3D" id="1.10.1200.10">
    <property type="entry name" value="ACP-like"/>
    <property type="match status" value="1"/>
</dbReference>
<dbReference type="PROSITE" id="PS00455">
    <property type="entry name" value="AMP_BINDING"/>
    <property type="match status" value="2"/>
</dbReference>
<proteinExistence type="predicted"/>
<feature type="region of interest" description="Disordered" evidence="4">
    <location>
        <begin position="2726"/>
        <end position="2754"/>
    </location>
</feature>
<dbReference type="InterPro" id="IPR020845">
    <property type="entry name" value="AMP-binding_CS"/>
</dbReference>
<dbReference type="SMART" id="SM00824">
    <property type="entry name" value="PKS_TE"/>
    <property type="match status" value="1"/>
</dbReference>
<dbReference type="PANTHER" id="PTHR45527:SF1">
    <property type="entry name" value="FATTY ACID SYNTHASE"/>
    <property type="match status" value="1"/>
</dbReference>
<reference evidence="6 7" key="1">
    <citation type="submission" date="2021-03" db="EMBL/GenBank/DDBJ databases">
        <title>Sequencing the genomes of 1000 actinobacteria strains.</title>
        <authorList>
            <person name="Klenk H.-P."/>
        </authorList>
    </citation>
    <scope>NUCLEOTIDE SEQUENCE [LARGE SCALE GENOMIC DNA]</scope>
    <source>
        <strain evidence="6 7">DSM 16005</strain>
    </source>
</reference>
<evidence type="ECO:0000313" key="7">
    <source>
        <dbReference type="Proteomes" id="UP000711614"/>
    </source>
</evidence>
<comment type="cofactor">
    <cofactor evidence="1">
        <name>pantetheine 4'-phosphate</name>
        <dbReference type="ChEBI" id="CHEBI:47942"/>
    </cofactor>
</comment>
<evidence type="ECO:0000259" key="5">
    <source>
        <dbReference type="PROSITE" id="PS50075"/>
    </source>
</evidence>
<dbReference type="EMBL" id="JAGIOI010000001">
    <property type="protein sequence ID" value="MBP2414756.1"/>
    <property type="molecule type" value="Genomic_DNA"/>
</dbReference>
<protein>
    <submittedName>
        <fullName evidence="6">Amino acid adenylation domain-containing protein/non-ribosomal peptide synthase protein (TIGR01720 family)</fullName>
    </submittedName>
</protein>
<dbReference type="InterPro" id="IPR025110">
    <property type="entry name" value="AMP-bd_C"/>
</dbReference>
<name>A0ABS4Z193_9MICC</name>
<dbReference type="Gene3D" id="3.40.50.1820">
    <property type="entry name" value="alpha/beta hydrolase"/>
    <property type="match status" value="1"/>
</dbReference>
<keyword evidence="7" id="KW-1185">Reference proteome</keyword>
<dbReference type="Pfam" id="PF00501">
    <property type="entry name" value="AMP-binding"/>
    <property type="match status" value="2"/>
</dbReference>
<evidence type="ECO:0000256" key="3">
    <source>
        <dbReference type="ARBA" id="ARBA00022553"/>
    </source>
</evidence>
<organism evidence="6 7">
    <name type="scientific">Arthrobacter stackebrandtii</name>
    <dbReference type="NCBI Taxonomy" id="272161"/>
    <lineage>
        <taxon>Bacteria</taxon>
        <taxon>Bacillati</taxon>
        <taxon>Actinomycetota</taxon>
        <taxon>Actinomycetes</taxon>
        <taxon>Micrococcales</taxon>
        <taxon>Micrococcaceae</taxon>
        <taxon>Arthrobacter</taxon>
    </lineage>
</organism>
<dbReference type="InterPro" id="IPR001031">
    <property type="entry name" value="Thioesterase"/>
</dbReference>
<comment type="caution">
    <text evidence="6">The sequence shown here is derived from an EMBL/GenBank/DDBJ whole genome shotgun (WGS) entry which is preliminary data.</text>
</comment>
<dbReference type="InterPro" id="IPR010071">
    <property type="entry name" value="AA_adenyl_dom"/>
</dbReference>
<dbReference type="InterPro" id="IPR000873">
    <property type="entry name" value="AMP-dep_synth/lig_dom"/>
</dbReference>
<dbReference type="Gene3D" id="3.30.300.30">
    <property type="match status" value="2"/>
</dbReference>
<gene>
    <name evidence="6" type="ORF">JOF48_003555</name>
</gene>
<dbReference type="InterPro" id="IPR020802">
    <property type="entry name" value="TesA-like"/>
</dbReference>
<dbReference type="Gene3D" id="2.30.38.10">
    <property type="entry name" value="Luciferase, Domain 3"/>
    <property type="match status" value="2"/>
</dbReference>
<keyword evidence="2" id="KW-0596">Phosphopantetheine</keyword>
<dbReference type="Pfam" id="PF00975">
    <property type="entry name" value="Thioesterase"/>
    <property type="match status" value="1"/>
</dbReference>
<dbReference type="PROSITE" id="PS00012">
    <property type="entry name" value="PHOSPHOPANTETHEINE"/>
    <property type="match status" value="1"/>
</dbReference>
<dbReference type="InterPro" id="IPR020806">
    <property type="entry name" value="PKS_PP-bd"/>
</dbReference>
<dbReference type="SUPFAM" id="SSF47336">
    <property type="entry name" value="ACP-like"/>
    <property type="match status" value="2"/>
</dbReference>
<dbReference type="InterPro" id="IPR006162">
    <property type="entry name" value="Ppantetheine_attach_site"/>
</dbReference>
<dbReference type="RefSeq" id="WP_209683077.1">
    <property type="nucleotide sequence ID" value="NZ_JAGIOI010000001.1"/>
</dbReference>
<feature type="domain" description="Carrier" evidence="5">
    <location>
        <begin position="989"/>
        <end position="1063"/>
    </location>
</feature>
<dbReference type="Proteomes" id="UP000711614">
    <property type="component" value="Unassembled WGS sequence"/>
</dbReference>
<dbReference type="InterPro" id="IPR001242">
    <property type="entry name" value="Condensation_dom"/>
</dbReference>
<dbReference type="NCBIfam" id="TIGR01733">
    <property type="entry name" value="AA-adenyl-dom"/>
    <property type="match status" value="2"/>
</dbReference>
<accession>A0ABS4Z193</accession>
<dbReference type="SMART" id="SM00823">
    <property type="entry name" value="PKS_PP"/>
    <property type="match status" value="2"/>
</dbReference>
<dbReference type="Pfam" id="PF00668">
    <property type="entry name" value="Condensation"/>
    <property type="match status" value="3"/>
</dbReference>
<dbReference type="Pfam" id="PF13193">
    <property type="entry name" value="AMP-binding_C"/>
    <property type="match status" value="2"/>
</dbReference>
<dbReference type="InterPro" id="IPR023213">
    <property type="entry name" value="CAT-like_dom_sf"/>
</dbReference>
<keyword evidence="3" id="KW-0597">Phosphoprotein</keyword>
<dbReference type="Gene3D" id="3.30.559.10">
    <property type="entry name" value="Chloramphenicol acetyltransferase-like domain"/>
    <property type="match status" value="3"/>
</dbReference>
<evidence type="ECO:0000256" key="4">
    <source>
        <dbReference type="SAM" id="MobiDB-lite"/>
    </source>
</evidence>
<dbReference type="SUPFAM" id="SSF52777">
    <property type="entry name" value="CoA-dependent acyltransferases"/>
    <property type="match status" value="6"/>
</dbReference>